<organism evidence="2 3">
    <name type="scientific">Roseinatronobacter alkalisoli</name>
    <dbReference type="NCBI Taxonomy" id="3028235"/>
    <lineage>
        <taxon>Bacteria</taxon>
        <taxon>Pseudomonadati</taxon>
        <taxon>Pseudomonadota</taxon>
        <taxon>Alphaproteobacteria</taxon>
        <taxon>Rhodobacterales</taxon>
        <taxon>Paracoccaceae</taxon>
        <taxon>Roseinatronobacter</taxon>
    </lineage>
</organism>
<sequence length="91" mass="10099">MPDLKLPEVLDQRGAQIVATQLLERTGQDMRIDASAITRLGAVGLEMLIAAHRQWQEDGARFEIENWSDAALRTLAILDADPQTLNLEACK</sequence>
<protein>
    <submittedName>
        <fullName evidence="2">STAS domain-containing protein</fullName>
    </submittedName>
</protein>
<comment type="caution">
    <text evidence="2">The sequence shown here is derived from an EMBL/GenBank/DDBJ whole genome shotgun (WGS) entry which is preliminary data.</text>
</comment>
<evidence type="ECO:0000313" key="3">
    <source>
        <dbReference type="Proteomes" id="UP001431784"/>
    </source>
</evidence>
<dbReference type="SUPFAM" id="SSF52091">
    <property type="entry name" value="SpoIIaa-like"/>
    <property type="match status" value="1"/>
</dbReference>
<proteinExistence type="predicted"/>
<evidence type="ECO:0000313" key="2">
    <source>
        <dbReference type="EMBL" id="MDD7972414.1"/>
    </source>
</evidence>
<evidence type="ECO:0000259" key="1">
    <source>
        <dbReference type="Pfam" id="PF13466"/>
    </source>
</evidence>
<dbReference type="Gene3D" id="3.30.750.24">
    <property type="entry name" value="STAS domain"/>
    <property type="match status" value="1"/>
</dbReference>
<gene>
    <name evidence="2" type="ORF">PUT78_15045</name>
</gene>
<dbReference type="Proteomes" id="UP001431784">
    <property type="component" value="Unassembled WGS sequence"/>
</dbReference>
<dbReference type="RefSeq" id="WP_274353088.1">
    <property type="nucleotide sequence ID" value="NZ_JAQZSM010000015.1"/>
</dbReference>
<reference evidence="2" key="1">
    <citation type="submission" date="2023-02" db="EMBL/GenBank/DDBJ databases">
        <title>Description of Roseinatronobacter alkalisoli sp. nov., an alkaliphilic bacerium isolated from soda soil.</title>
        <authorList>
            <person name="Wei W."/>
        </authorList>
    </citation>
    <scope>NUCLEOTIDE SEQUENCE</scope>
    <source>
        <strain evidence="2">HJB301</strain>
    </source>
</reference>
<dbReference type="Pfam" id="PF13466">
    <property type="entry name" value="STAS_2"/>
    <property type="match status" value="1"/>
</dbReference>
<name>A0ABT5TBF4_9RHOB</name>
<feature type="domain" description="MlaB-like STAS" evidence="1">
    <location>
        <begin position="4"/>
        <end position="80"/>
    </location>
</feature>
<dbReference type="InterPro" id="IPR036513">
    <property type="entry name" value="STAS_dom_sf"/>
</dbReference>
<accession>A0ABT5TBF4</accession>
<dbReference type="InterPro" id="IPR058548">
    <property type="entry name" value="MlaB-like_STAS"/>
</dbReference>
<keyword evidence="3" id="KW-1185">Reference proteome</keyword>
<dbReference type="EMBL" id="JAQZSM010000015">
    <property type="protein sequence ID" value="MDD7972414.1"/>
    <property type="molecule type" value="Genomic_DNA"/>
</dbReference>